<reference evidence="5 19" key="1">
    <citation type="submission" date="2014-05" db="EMBL/GenBank/DDBJ databases">
        <title>Novel Listeriaceae from food processing environments.</title>
        <authorList>
            <person name="den Bakker H.C."/>
        </authorList>
    </citation>
    <scope>NUCLEOTIDE SEQUENCE [LARGE SCALE GENOMIC DNA]</scope>
    <source>
        <strain evidence="5 19">FSL A5-0281</strain>
    </source>
</reference>
<evidence type="ECO:0000313" key="25">
    <source>
        <dbReference type="Proteomes" id="UP000543379"/>
    </source>
</evidence>
<dbReference type="InterPro" id="IPR020084">
    <property type="entry name" value="NUDIX_hydrolase_CS"/>
</dbReference>
<dbReference type="EMBL" id="JAARPL010000010">
    <property type="protein sequence ID" value="MBC1373308.1"/>
    <property type="molecule type" value="Genomic_DNA"/>
</dbReference>
<dbReference type="Proteomes" id="UP000546806">
    <property type="component" value="Unassembled WGS sequence"/>
</dbReference>
<dbReference type="EMBL" id="JAARVD010000003">
    <property type="protein sequence ID" value="MBC1796677.1"/>
    <property type="molecule type" value="Genomic_DNA"/>
</dbReference>
<evidence type="ECO:0000313" key="8">
    <source>
        <dbReference type="EMBL" id="MBC1373308.1"/>
    </source>
</evidence>
<dbReference type="Proteomes" id="UP000541955">
    <property type="component" value="Unassembled WGS sequence"/>
</dbReference>
<dbReference type="EMBL" id="JAARUV010000009">
    <property type="protein sequence ID" value="MBC1780472.1"/>
    <property type="molecule type" value="Genomic_DNA"/>
</dbReference>
<keyword evidence="2 3" id="KW-0378">Hydrolase</keyword>
<evidence type="ECO:0000313" key="13">
    <source>
        <dbReference type="EMBL" id="MBC2116466.1"/>
    </source>
</evidence>
<evidence type="ECO:0000313" key="6">
    <source>
        <dbReference type="EMBL" id="MBC1316336.1"/>
    </source>
</evidence>
<evidence type="ECO:0000313" key="31">
    <source>
        <dbReference type="Proteomes" id="UP000585696"/>
    </source>
</evidence>
<evidence type="ECO:0000256" key="3">
    <source>
        <dbReference type="RuleBase" id="RU003476"/>
    </source>
</evidence>
<dbReference type="CDD" id="cd04699">
    <property type="entry name" value="NUDIX_MutT_Nudt1"/>
    <property type="match status" value="1"/>
</dbReference>
<evidence type="ECO:0000313" key="12">
    <source>
        <dbReference type="EMBL" id="MBC2004901.1"/>
    </source>
</evidence>
<reference evidence="20 21" key="2">
    <citation type="submission" date="2020-03" db="EMBL/GenBank/DDBJ databases">
        <title>Soil Listeria distribution.</title>
        <authorList>
            <person name="Liao J."/>
            <person name="Wiedmann M."/>
        </authorList>
    </citation>
    <scope>NUCLEOTIDE SEQUENCE [LARGE SCALE GENOMIC DNA]</scope>
    <source>
        <strain evidence="18 24">FSL L7-0051</strain>
        <strain evidence="17 31">FSL L7-0054</strain>
        <strain evidence="15 30">FSL L7-0149</strain>
        <strain evidence="16 29">FSL L7-0153</strain>
        <strain evidence="14 20">FSL L7-0245</strain>
        <strain evidence="13 21">FSL L7-0360</strain>
        <strain evidence="12 26">FSL L7-0435</strain>
        <strain evidence="11 28">FSL L7-0990</strain>
        <strain evidence="10 27">FSL L7-1017</strain>
        <strain evidence="9 23">FSL L7-1387</strain>
        <strain evidence="8 32">FSL L7-1681</strain>
        <strain evidence="6 25">FSL L7-1816</strain>
        <strain evidence="7 22">FSL L7-1833</strain>
    </source>
</reference>
<evidence type="ECO:0000313" key="18">
    <source>
        <dbReference type="EMBL" id="MBC2293171.1"/>
    </source>
</evidence>
<protein>
    <submittedName>
        <fullName evidence="5">DNA mismatch repair protein MutT</fullName>
    </submittedName>
    <submittedName>
        <fullName evidence="6">NUDIX domain-containing protein</fullName>
    </submittedName>
</protein>
<dbReference type="EMBL" id="JAARXI010000004">
    <property type="protein sequence ID" value="MBC2116466.1"/>
    <property type="molecule type" value="Genomic_DNA"/>
</dbReference>
<comment type="caution">
    <text evidence="5">The sequence shown here is derived from an EMBL/GenBank/DDBJ whole genome shotgun (WGS) entry which is preliminary data.</text>
</comment>
<evidence type="ECO:0000256" key="2">
    <source>
        <dbReference type="ARBA" id="ARBA00022801"/>
    </source>
</evidence>
<dbReference type="Proteomes" id="UP000550367">
    <property type="component" value="Unassembled WGS sequence"/>
</dbReference>
<feature type="domain" description="Nudix hydrolase" evidence="4">
    <location>
        <begin position="3"/>
        <end position="128"/>
    </location>
</feature>
<dbReference type="EMBL" id="JAARZT010000013">
    <property type="protein sequence ID" value="MBC2293171.1"/>
    <property type="molecule type" value="Genomic_DNA"/>
</dbReference>
<dbReference type="Proteomes" id="UP000591929">
    <property type="component" value="Unassembled WGS sequence"/>
</dbReference>
<dbReference type="Proteomes" id="UP000543379">
    <property type="component" value="Unassembled WGS sequence"/>
</dbReference>
<evidence type="ECO:0000313" key="14">
    <source>
        <dbReference type="EMBL" id="MBC2165686.1"/>
    </source>
</evidence>
<evidence type="ECO:0000313" key="11">
    <source>
        <dbReference type="EMBL" id="MBC1796677.1"/>
    </source>
</evidence>
<evidence type="ECO:0000313" key="29">
    <source>
        <dbReference type="Proteomes" id="UP000550367"/>
    </source>
</evidence>
<dbReference type="Proteomes" id="UP000532866">
    <property type="component" value="Unassembled WGS sequence"/>
</dbReference>
<evidence type="ECO:0000259" key="4">
    <source>
        <dbReference type="PROSITE" id="PS51462"/>
    </source>
</evidence>
<evidence type="ECO:0000313" key="15">
    <source>
        <dbReference type="EMBL" id="MBC2240831.1"/>
    </source>
</evidence>
<dbReference type="EMBL" id="JAAROL010000001">
    <property type="protein sequence ID" value="MBC1331564.1"/>
    <property type="molecule type" value="Genomic_DNA"/>
</dbReference>
<evidence type="ECO:0000313" key="27">
    <source>
        <dbReference type="Proteomes" id="UP000547643"/>
    </source>
</evidence>
<dbReference type="Proteomes" id="UP000547643">
    <property type="component" value="Unassembled WGS sequence"/>
</dbReference>
<gene>
    <name evidence="5" type="ORF">EP57_14425</name>
    <name evidence="7" type="ORF">HB759_06305</name>
    <name evidence="6" type="ORF">HB811_06055</name>
    <name evidence="8" type="ORF">HB847_13095</name>
    <name evidence="9" type="ORF">HB902_13900</name>
    <name evidence="10" type="ORF">HCA46_16735</name>
    <name evidence="11" type="ORF">HCA55_08055</name>
    <name evidence="12" type="ORF">HCA78_14035</name>
    <name evidence="13" type="ORF">HCB06_07600</name>
    <name evidence="16" type="ORF">HCB25_15430</name>
    <name evidence="14" type="ORF">HCB26_03825</name>
    <name evidence="15" type="ORF">HCB35_10195</name>
    <name evidence="17" type="ORF">HCB69_04880</name>
    <name evidence="18" type="ORF">HCC36_08035</name>
</gene>
<evidence type="ECO:0000313" key="20">
    <source>
        <dbReference type="Proteomes" id="UP000519573"/>
    </source>
</evidence>
<evidence type="ECO:0000313" key="10">
    <source>
        <dbReference type="EMBL" id="MBC1780472.1"/>
    </source>
</evidence>
<comment type="similarity">
    <text evidence="1 3">Belongs to the Nudix hydrolase family.</text>
</comment>
<dbReference type="OrthoDB" id="9787476at2"/>
<dbReference type="RefSeq" id="WP_036087684.1">
    <property type="nucleotide sequence ID" value="NZ_CBCSHQ010000007.1"/>
</dbReference>
<evidence type="ECO:0000313" key="19">
    <source>
        <dbReference type="Proteomes" id="UP000029844"/>
    </source>
</evidence>
<dbReference type="AlphaFoldDB" id="A0A099W1S3"/>
<dbReference type="InterPro" id="IPR015797">
    <property type="entry name" value="NUDIX_hydrolase-like_dom_sf"/>
</dbReference>
<proteinExistence type="inferred from homology"/>
<evidence type="ECO:0000313" key="32">
    <source>
        <dbReference type="Proteomes" id="UP000591929"/>
    </source>
</evidence>
<dbReference type="Proteomes" id="UP000548082">
    <property type="component" value="Unassembled WGS sequence"/>
</dbReference>
<evidence type="ECO:0000256" key="1">
    <source>
        <dbReference type="ARBA" id="ARBA00005582"/>
    </source>
</evidence>
<dbReference type="EMBL" id="JAARZA010000004">
    <property type="protein sequence ID" value="MBC2240831.1"/>
    <property type="molecule type" value="Genomic_DNA"/>
</dbReference>
<dbReference type="EMBL" id="JAARYH010000002">
    <property type="protein sequence ID" value="MBC2165686.1"/>
    <property type="molecule type" value="Genomic_DNA"/>
</dbReference>
<dbReference type="EMBL" id="JAARWW010000006">
    <property type="protein sequence ID" value="MBC2004901.1"/>
    <property type="molecule type" value="Genomic_DNA"/>
</dbReference>
<evidence type="ECO:0000313" key="23">
    <source>
        <dbReference type="Proteomes" id="UP000541955"/>
    </source>
</evidence>
<evidence type="ECO:0000313" key="24">
    <source>
        <dbReference type="Proteomes" id="UP000543005"/>
    </source>
</evidence>
<dbReference type="InterPro" id="IPR000086">
    <property type="entry name" value="NUDIX_hydrolase_dom"/>
</dbReference>
<dbReference type="eggNOG" id="COG0494">
    <property type="taxonomic scope" value="Bacteria"/>
</dbReference>
<sequence length="135" mass="15523">MKPIFPAVKAVIVHKGHFLALKKADADGDVWELPGGKMNFGETKGEALFREVLEETGLQVQPFILYDTWEFFQPEYQITGVIYLCEKPEGEVRISSEHKAYEWFPLEASSLERMDVVFASRMVRWDFDAIKGFMA</sequence>
<dbReference type="EMBL" id="JAARYY010000011">
    <property type="protein sequence ID" value="MBC2245454.1"/>
    <property type="molecule type" value="Genomic_DNA"/>
</dbReference>
<evidence type="ECO:0000313" key="17">
    <source>
        <dbReference type="EMBL" id="MBC2283702.1"/>
    </source>
</evidence>
<dbReference type="GO" id="GO:0016787">
    <property type="term" value="F:hydrolase activity"/>
    <property type="evidence" value="ECO:0007669"/>
    <property type="project" value="UniProtKB-KW"/>
</dbReference>
<dbReference type="Proteomes" id="UP000519573">
    <property type="component" value="Unassembled WGS sequence"/>
</dbReference>
<dbReference type="EMBL" id="JAARRW010000006">
    <property type="protein sequence ID" value="MBC1563173.1"/>
    <property type="molecule type" value="Genomic_DNA"/>
</dbReference>
<dbReference type="Proteomes" id="UP000553016">
    <property type="component" value="Unassembled WGS sequence"/>
</dbReference>
<dbReference type="EMBL" id="JAARZS010000009">
    <property type="protein sequence ID" value="MBC2283702.1"/>
    <property type="molecule type" value="Genomic_DNA"/>
</dbReference>
<dbReference type="EMBL" id="JNFA01000029">
    <property type="protein sequence ID" value="KGL38363.1"/>
    <property type="molecule type" value="Genomic_DNA"/>
</dbReference>
<dbReference type="GeneID" id="58718536"/>
<evidence type="ECO:0000313" key="21">
    <source>
        <dbReference type="Proteomes" id="UP000529446"/>
    </source>
</evidence>
<dbReference type="InterPro" id="IPR020476">
    <property type="entry name" value="Nudix_hydrolase"/>
</dbReference>
<evidence type="ECO:0000313" key="7">
    <source>
        <dbReference type="EMBL" id="MBC1331564.1"/>
    </source>
</evidence>
<dbReference type="Pfam" id="PF00293">
    <property type="entry name" value="NUDIX"/>
    <property type="match status" value="1"/>
</dbReference>
<keyword evidence="19" id="KW-1185">Reference proteome</keyword>
<dbReference type="PANTHER" id="PTHR43736">
    <property type="entry name" value="ADP-RIBOSE PYROPHOSPHATASE"/>
    <property type="match status" value="1"/>
</dbReference>
<dbReference type="PANTHER" id="PTHR43736:SF1">
    <property type="entry name" value="DIHYDRONEOPTERIN TRIPHOSPHATE DIPHOSPHATASE"/>
    <property type="match status" value="1"/>
</dbReference>
<evidence type="ECO:0000313" key="28">
    <source>
        <dbReference type="Proteomes" id="UP000548082"/>
    </source>
</evidence>
<dbReference type="STRING" id="1552123.EP57_14425"/>
<dbReference type="Proteomes" id="UP000543005">
    <property type="component" value="Unassembled WGS sequence"/>
</dbReference>
<dbReference type="Proteomes" id="UP000529446">
    <property type="component" value="Unassembled WGS sequence"/>
</dbReference>
<dbReference type="EMBL" id="JAAROV010000001">
    <property type="protein sequence ID" value="MBC1316336.1"/>
    <property type="molecule type" value="Genomic_DNA"/>
</dbReference>
<dbReference type="PROSITE" id="PS00893">
    <property type="entry name" value="NUDIX_BOX"/>
    <property type="match status" value="1"/>
</dbReference>
<dbReference type="SUPFAM" id="SSF55811">
    <property type="entry name" value="Nudix"/>
    <property type="match status" value="1"/>
</dbReference>
<evidence type="ECO:0000313" key="30">
    <source>
        <dbReference type="Proteomes" id="UP000553016"/>
    </source>
</evidence>
<organism evidence="5 19">
    <name type="scientific">Listeria booriae</name>
    <dbReference type="NCBI Taxonomy" id="1552123"/>
    <lineage>
        <taxon>Bacteria</taxon>
        <taxon>Bacillati</taxon>
        <taxon>Bacillota</taxon>
        <taxon>Bacilli</taxon>
        <taxon>Bacillales</taxon>
        <taxon>Listeriaceae</taxon>
        <taxon>Listeria</taxon>
    </lineage>
</organism>
<dbReference type="Gene3D" id="3.90.79.10">
    <property type="entry name" value="Nucleoside Triphosphate Pyrophosphohydrolase"/>
    <property type="match status" value="1"/>
</dbReference>
<dbReference type="Proteomes" id="UP000029844">
    <property type="component" value="Unassembled WGS sequence"/>
</dbReference>
<dbReference type="PROSITE" id="PS51462">
    <property type="entry name" value="NUDIX"/>
    <property type="match status" value="1"/>
</dbReference>
<evidence type="ECO:0000313" key="5">
    <source>
        <dbReference type="EMBL" id="KGL38363.1"/>
    </source>
</evidence>
<evidence type="ECO:0000313" key="16">
    <source>
        <dbReference type="EMBL" id="MBC2245454.1"/>
    </source>
</evidence>
<evidence type="ECO:0000313" key="9">
    <source>
        <dbReference type="EMBL" id="MBC1563173.1"/>
    </source>
</evidence>
<accession>A0A099W1S3</accession>
<dbReference type="Proteomes" id="UP000585696">
    <property type="component" value="Unassembled WGS sequence"/>
</dbReference>
<dbReference type="PRINTS" id="PR00502">
    <property type="entry name" value="NUDIXFAMILY"/>
</dbReference>
<name>A0A099W1S3_9LIST</name>
<evidence type="ECO:0000313" key="26">
    <source>
        <dbReference type="Proteomes" id="UP000546806"/>
    </source>
</evidence>
<evidence type="ECO:0000313" key="22">
    <source>
        <dbReference type="Proteomes" id="UP000532866"/>
    </source>
</evidence>